<name>A0A1H1V0S0_BRESA</name>
<proteinExistence type="predicted"/>
<dbReference type="EMBL" id="LT629739">
    <property type="protein sequence ID" value="SDS78362.1"/>
    <property type="molecule type" value="Genomic_DNA"/>
</dbReference>
<reference evidence="2" key="1">
    <citation type="submission" date="2016-10" db="EMBL/GenBank/DDBJ databases">
        <authorList>
            <person name="Varghese N."/>
            <person name="Submissions S."/>
        </authorList>
    </citation>
    <scope>NUCLEOTIDE SEQUENCE [LARGE SCALE GENOMIC DNA]</scope>
    <source>
        <strain evidence="2">DSM 22082</strain>
    </source>
</reference>
<dbReference type="InterPro" id="IPR043148">
    <property type="entry name" value="TagF_C"/>
</dbReference>
<accession>A0A1H1V0S0</accession>
<evidence type="ECO:0000313" key="2">
    <source>
        <dbReference type="EMBL" id="SDS78362.1"/>
    </source>
</evidence>
<dbReference type="Pfam" id="PF04464">
    <property type="entry name" value="Glyphos_transf"/>
    <property type="match status" value="1"/>
</dbReference>
<dbReference type="Proteomes" id="UP000199700">
    <property type="component" value="Chromosome"/>
</dbReference>
<evidence type="ECO:0000313" key="3">
    <source>
        <dbReference type="Proteomes" id="UP000199700"/>
    </source>
</evidence>
<organism evidence="2 3">
    <name type="scientific">Brevibacterium sandarakinum</name>
    <dbReference type="NCBI Taxonomy" id="629680"/>
    <lineage>
        <taxon>Bacteria</taxon>
        <taxon>Bacillati</taxon>
        <taxon>Actinomycetota</taxon>
        <taxon>Actinomycetes</taxon>
        <taxon>Micrococcales</taxon>
        <taxon>Brevibacteriaceae</taxon>
        <taxon>Brevibacterium</taxon>
    </lineage>
</organism>
<dbReference type="STRING" id="629680.SAMN04489751_2857"/>
<dbReference type="InterPro" id="IPR007554">
    <property type="entry name" value="Glycerophosphate_synth"/>
</dbReference>
<feature type="compositionally biased region" description="Basic and acidic residues" evidence="1">
    <location>
        <begin position="403"/>
        <end position="421"/>
    </location>
</feature>
<feature type="region of interest" description="Disordered" evidence="1">
    <location>
        <begin position="653"/>
        <end position="677"/>
    </location>
</feature>
<protein>
    <submittedName>
        <fullName evidence="2">CDP-Glycerol:Poly(Glycerophosphate) glycerophosphotransferase</fullName>
    </submittedName>
</protein>
<dbReference type="Gene3D" id="3.40.50.12580">
    <property type="match status" value="1"/>
</dbReference>
<dbReference type="RefSeq" id="WP_092106539.1">
    <property type="nucleotide sequence ID" value="NZ_LT629739.1"/>
</dbReference>
<gene>
    <name evidence="2" type="ORF">SAMN04489751_2857</name>
</gene>
<sequence>MVSVADTLELSSKIVRKLNTSVSTVRRRSQLRALARFRPVPDHQVDVLLNFPGEPVNLYQVRQWYGPLEHLAKTHSVAILCYQPATAEIISQETDLKVILTPSYTDLREVENDVRPKVILYPNQNYANYRILGITSAEHVFICHGESDKIYMASNWVKVFNYFFVAGEASRERLRKHVRNYDVDGRTIAIGRPQIDIEYASPLEKRSDRITVLYAPTWEGGRLTMRYGSVASHGVAIVSALLSDERFRVIYRPHPRTGIHEPEFAAANEQIKGLITVANERSGGPHYIDDTPFGWQLDVADVMITDISAVAYDWLTTAKPLLVTRPFEPEAVMPHEGFMSETPLLAASDAHDSVRIIDAFLGNEGAREAIASWADYYYGDRSPGRSLDRFVAAVDYVIDERDQATGHDSRATDGLEERVSSEGRGNTRPQRSALKQKAAQGLTFAYRSIDFATTGVANLVAQYRGEAHSIDLEDSAMKLRSTDVLVSTMAGPHDIDPLIDWLPTLERLSRHYSLTLLAGNQRAFDRLRDSTVLRVHIGRSASETEKIFANLKPNLHLQFEQANLNLRELTHRNVTHAYIGTDQNDSWINNRLRAFDAVIGGTNTCPESVRSALIDFPPATAVTTVSQEGDLEQSRATVITALLQDQNARQRLSTGTGFADEQQISQDHKALGARPTN</sequence>
<dbReference type="GO" id="GO:0016020">
    <property type="term" value="C:membrane"/>
    <property type="evidence" value="ECO:0007669"/>
    <property type="project" value="InterPro"/>
</dbReference>
<dbReference type="GO" id="GO:0047355">
    <property type="term" value="F:CDP-glycerol glycerophosphotransferase activity"/>
    <property type="evidence" value="ECO:0007669"/>
    <property type="project" value="InterPro"/>
</dbReference>
<evidence type="ECO:0000256" key="1">
    <source>
        <dbReference type="SAM" id="MobiDB-lite"/>
    </source>
</evidence>
<keyword evidence="3" id="KW-1185">Reference proteome</keyword>
<dbReference type="AlphaFoldDB" id="A0A1H1V0S0"/>
<dbReference type="SUPFAM" id="SSF53756">
    <property type="entry name" value="UDP-Glycosyltransferase/glycogen phosphorylase"/>
    <property type="match status" value="1"/>
</dbReference>
<feature type="region of interest" description="Disordered" evidence="1">
    <location>
        <begin position="403"/>
        <end position="433"/>
    </location>
</feature>
<dbReference type="OrthoDB" id="7806295at2"/>